<feature type="region of interest" description="Disordered" evidence="1">
    <location>
        <begin position="1"/>
        <end position="21"/>
    </location>
</feature>
<comment type="caution">
    <text evidence="2">The sequence shown here is derived from an EMBL/GenBank/DDBJ whole genome shotgun (WGS) entry which is preliminary data.</text>
</comment>
<evidence type="ECO:0000256" key="1">
    <source>
        <dbReference type="SAM" id="MobiDB-lite"/>
    </source>
</evidence>
<proteinExistence type="predicted"/>
<sequence length="106" mass="12567">MKLGRYGQLHQEQLQRSQPEVYRELQREGKLAKYLQDLDRSAEEMKARLLKQLAEKQPYNQAKWESRELWEASLERIADELVLEDRVLVPSPDPEEQTTESQTPMI</sequence>
<name>A0A0F9KJ20_9ZZZZ</name>
<protein>
    <recommendedName>
        <fullName evidence="3">TnpV protein</fullName>
    </recommendedName>
</protein>
<dbReference type="EMBL" id="LAZR01007937">
    <property type="protein sequence ID" value="KKM81948.1"/>
    <property type="molecule type" value="Genomic_DNA"/>
</dbReference>
<dbReference type="AlphaFoldDB" id="A0A0F9KJ20"/>
<dbReference type="Pfam" id="PF14198">
    <property type="entry name" value="TnpV"/>
    <property type="match status" value="1"/>
</dbReference>
<evidence type="ECO:0008006" key="3">
    <source>
        <dbReference type="Google" id="ProtNLM"/>
    </source>
</evidence>
<gene>
    <name evidence="2" type="ORF">LCGC14_1324650</name>
</gene>
<feature type="region of interest" description="Disordered" evidence="1">
    <location>
        <begin position="87"/>
        <end position="106"/>
    </location>
</feature>
<reference evidence="2" key="1">
    <citation type="journal article" date="2015" name="Nature">
        <title>Complex archaea that bridge the gap between prokaryotes and eukaryotes.</title>
        <authorList>
            <person name="Spang A."/>
            <person name="Saw J.H."/>
            <person name="Jorgensen S.L."/>
            <person name="Zaremba-Niedzwiedzka K."/>
            <person name="Martijn J."/>
            <person name="Lind A.E."/>
            <person name="van Eijk R."/>
            <person name="Schleper C."/>
            <person name="Guy L."/>
            <person name="Ettema T.J."/>
        </authorList>
    </citation>
    <scope>NUCLEOTIDE SEQUENCE</scope>
</reference>
<organism evidence="2">
    <name type="scientific">marine sediment metagenome</name>
    <dbReference type="NCBI Taxonomy" id="412755"/>
    <lineage>
        <taxon>unclassified sequences</taxon>
        <taxon>metagenomes</taxon>
        <taxon>ecological metagenomes</taxon>
    </lineage>
</organism>
<dbReference type="InterPro" id="IPR026989">
    <property type="entry name" value="TnpV"/>
</dbReference>
<accession>A0A0F9KJ20</accession>
<evidence type="ECO:0000313" key="2">
    <source>
        <dbReference type="EMBL" id="KKM81948.1"/>
    </source>
</evidence>